<keyword evidence="7" id="KW-0067">ATP-binding</keyword>
<reference evidence="13" key="1">
    <citation type="submission" date="2022-08" db="EMBL/GenBank/DDBJ databases">
        <authorList>
            <person name="Wang H."/>
        </authorList>
    </citation>
    <scope>NUCLEOTIDE SEQUENCE</scope>
    <source>
        <strain evidence="13">PS10</strain>
    </source>
</reference>
<feature type="domain" description="Histidine kinase" evidence="10">
    <location>
        <begin position="194"/>
        <end position="401"/>
    </location>
</feature>
<keyword evidence="3" id="KW-0597">Phosphoprotein</keyword>
<dbReference type="SMART" id="SM00387">
    <property type="entry name" value="HATPase_c"/>
    <property type="match status" value="1"/>
</dbReference>
<feature type="domain" description="PAC" evidence="12">
    <location>
        <begin position="76"/>
        <end position="131"/>
    </location>
</feature>
<keyword evidence="8" id="KW-0902">Two-component regulatory system</keyword>
<dbReference type="InterPro" id="IPR000700">
    <property type="entry name" value="PAS-assoc_C"/>
</dbReference>
<evidence type="ECO:0000256" key="3">
    <source>
        <dbReference type="ARBA" id="ARBA00022553"/>
    </source>
</evidence>
<keyword evidence="5" id="KW-0547">Nucleotide-binding</keyword>
<dbReference type="Gene3D" id="3.30.450.20">
    <property type="entry name" value="PAS domain"/>
    <property type="match status" value="1"/>
</dbReference>
<dbReference type="InterPro" id="IPR035965">
    <property type="entry name" value="PAS-like_dom_sf"/>
</dbReference>
<dbReference type="InterPro" id="IPR000014">
    <property type="entry name" value="PAS"/>
</dbReference>
<dbReference type="NCBIfam" id="TIGR00229">
    <property type="entry name" value="sensory_box"/>
    <property type="match status" value="1"/>
</dbReference>
<dbReference type="Pfam" id="PF02518">
    <property type="entry name" value="HATPase_c"/>
    <property type="match status" value="1"/>
</dbReference>
<organism evidence="13 14">
    <name type="scientific">Campylobacter gastrosuis</name>
    <dbReference type="NCBI Taxonomy" id="2974576"/>
    <lineage>
        <taxon>Bacteria</taxon>
        <taxon>Pseudomonadati</taxon>
        <taxon>Campylobacterota</taxon>
        <taxon>Epsilonproteobacteria</taxon>
        <taxon>Campylobacterales</taxon>
        <taxon>Campylobacteraceae</taxon>
        <taxon>Campylobacter</taxon>
    </lineage>
</organism>
<comment type="caution">
    <text evidence="13">The sequence shown here is derived from an EMBL/GenBank/DDBJ whole genome shotgun (WGS) entry which is preliminary data.</text>
</comment>
<comment type="catalytic activity">
    <reaction evidence="1">
        <text>ATP + protein L-histidine = ADP + protein N-phospho-L-histidine.</text>
        <dbReference type="EC" id="2.7.13.3"/>
    </reaction>
</comment>
<dbReference type="Gene3D" id="3.30.565.10">
    <property type="entry name" value="Histidine kinase-like ATPase, C-terminal domain"/>
    <property type="match status" value="1"/>
</dbReference>
<evidence type="ECO:0000256" key="6">
    <source>
        <dbReference type="ARBA" id="ARBA00022777"/>
    </source>
</evidence>
<dbReference type="PRINTS" id="PR00344">
    <property type="entry name" value="BCTRLSENSOR"/>
</dbReference>
<evidence type="ECO:0000313" key="14">
    <source>
        <dbReference type="Proteomes" id="UP001173801"/>
    </source>
</evidence>
<reference evidence="13" key="2">
    <citation type="journal article" date="2023" name="Microorganisms">
        <title>Isolation and Genomic Characteristics of Cat-Borne Campylobacter felis sp. nov. and Sheep-Borne Campylobacter ovis sp. nov.</title>
        <authorList>
            <person name="Wang H."/>
            <person name="Li Y."/>
            <person name="Gu Y."/>
            <person name="Zhou G."/>
            <person name="Chen X."/>
            <person name="Zhang X."/>
            <person name="Shao Z."/>
            <person name="Zhang J."/>
            <person name="Zhang M."/>
        </authorList>
    </citation>
    <scope>NUCLEOTIDE SEQUENCE</scope>
    <source>
        <strain evidence="13">PS10</strain>
    </source>
</reference>
<keyword evidence="14" id="KW-1185">Reference proteome</keyword>
<evidence type="ECO:0000259" key="10">
    <source>
        <dbReference type="PROSITE" id="PS50109"/>
    </source>
</evidence>
<dbReference type="Proteomes" id="UP001173801">
    <property type="component" value="Unassembled WGS sequence"/>
</dbReference>
<dbReference type="InterPro" id="IPR004358">
    <property type="entry name" value="Sig_transdc_His_kin-like_C"/>
</dbReference>
<dbReference type="PANTHER" id="PTHR43065:SF10">
    <property type="entry name" value="PEROXIDE STRESS-ACTIVATED HISTIDINE KINASE MAK3"/>
    <property type="match status" value="1"/>
</dbReference>
<protein>
    <recommendedName>
        <fullName evidence="2">histidine kinase</fullName>
        <ecNumber evidence="2">2.7.13.3</ecNumber>
    </recommendedName>
</protein>
<feature type="coiled-coil region" evidence="9">
    <location>
        <begin position="119"/>
        <end position="167"/>
    </location>
</feature>
<dbReference type="SUPFAM" id="SSF47384">
    <property type="entry name" value="Homodimeric domain of signal transducing histidine kinase"/>
    <property type="match status" value="1"/>
</dbReference>
<keyword evidence="6 13" id="KW-0418">Kinase</keyword>
<dbReference type="InterPro" id="IPR036097">
    <property type="entry name" value="HisK_dim/P_sf"/>
</dbReference>
<evidence type="ECO:0000256" key="8">
    <source>
        <dbReference type="ARBA" id="ARBA00023012"/>
    </source>
</evidence>
<keyword evidence="4" id="KW-0808">Transferase</keyword>
<keyword evidence="9" id="KW-0175">Coiled coil</keyword>
<dbReference type="EC" id="2.7.13.3" evidence="2"/>
<dbReference type="CDD" id="cd00130">
    <property type="entry name" value="PAS"/>
    <property type="match status" value="1"/>
</dbReference>
<dbReference type="SUPFAM" id="SSF55785">
    <property type="entry name" value="PYP-like sensor domain (PAS domain)"/>
    <property type="match status" value="1"/>
</dbReference>
<evidence type="ECO:0000259" key="11">
    <source>
        <dbReference type="PROSITE" id="PS50112"/>
    </source>
</evidence>
<dbReference type="InterPro" id="IPR005467">
    <property type="entry name" value="His_kinase_dom"/>
</dbReference>
<evidence type="ECO:0000256" key="2">
    <source>
        <dbReference type="ARBA" id="ARBA00012438"/>
    </source>
</evidence>
<dbReference type="SMART" id="SM00086">
    <property type="entry name" value="PAC"/>
    <property type="match status" value="1"/>
</dbReference>
<sequence length="408" mass="46596">MDDIKARFKQYQHAIEESNIVSKTDINGIITFVNDEFCKICGYTKDELIGKNHNIVRHPDVPASNFKVLWGTILAKRVYKGIAKNLTKDGKTVYLNTTISPILNSKGEIEEFVAIRYDITNLINLNEQLLKQEESLKRLNESLEIRVKDKTKQLRELNENLQDIINSEIAKNEEKTKILLVQSRLASMGEMIANIAHQWRQPLNELGIALFKIKKDREHFDETYNHCKDIIKNMSNTIEDFRSFFLSQKDPELFCISSAISASLLMVQGTLEKHDIKVNVKIEFDSEIFGYKSQLTQVIINLLNNSKDAFIERDIKNRLVEIKIFKNESHAVIVICDNAGGISDEIVNKIFEPYFTTKHSSQGTGIGLYMSKLIIDRLKGQINVKNENNGVCFKIKLPLKGGDNEQGA</sequence>
<dbReference type="InterPro" id="IPR003594">
    <property type="entry name" value="HATPase_dom"/>
</dbReference>
<dbReference type="InterPro" id="IPR013767">
    <property type="entry name" value="PAS_fold"/>
</dbReference>
<proteinExistence type="predicted"/>
<accession>A0ABT7HPK3</accession>
<name>A0ABT7HPK3_9BACT</name>
<dbReference type="InterPro" id="IPR001610">
    <property type="entry name" value="PAC"/>
</dbReference>
<evidence type="ECO:0000256" key="7">
    <source>
        <dbReference type="ARBA" id="ARBA00022840"/>
    </source>
</evidence>
<dbReference type="GO" id="GO:0016301">
    <property type="term" value="F:kinase activity"/>
    <property type="evidence" value="ECO:0007669"/>
    <property type="project" value="UniProtKB-KW"/>
</dbReference>
<dbReference type="RefSeq" id="WP_284937494.1">
    <property type="nucleotide sequence ID" value="NZ_JANURM010000004.1"/>
</dbReference>
<feature type="domain" description="PAS" evidence="11">
    <location>
        <begin position="7"/>
        <end position="60"/>
    </location>
</feature>
<evidence type="ECO:0000256" key="4">
    <source>
        <dbReference type="ARBA" id="ARBA00022679"/>
    </source>
</evidence>
<dbReference type="PANTHER" id="PTHR43065">
    <property type="entry name" value="SENSOR HISTIDINE KINASE"/>
    <property type="match status" value="1"/>
</dbReference>
<evidence type="ECO:0000256" key="1">
    <source>
        <dbReference type="ARBA" id="ARBA00000085"/>
    </source>
</evidence>
<dbReference type="PROSITE" id="PS50113">
    <property type="entry name" value="PAC"/>
    <property type="match status" value="1"/>
</dbReference>
<dbReference type="Pfam" id="PF00989">
    <property type="entry name" value="PAS"/>
    <property type="match status" value="1"/>
</dbReference>
<evidence type="ECO:0000259" key="12">
    <source>
        <dbReference type="PROSITE" id="PS50113"/>
    </source>
</evidence>
<evidence type="ECO:0000313" key="13">
    <source>
        <dbReference type="EMBL" id="MDL0088837.1"/>
    </source>
</evidence>
<dbReference type="InterPro" id="IPR036890">
    <property type="entry name" value="HATPase_C_sf"/>
</dbReference>
<dbReference type="SUPFAM" id="SSF55874">
    <property type="entry name" value="ATPase domain of HSP90 chaperone/DNA topoisomerase II/histidine kinase"/>
    <property type="match status" value="1"/>
</dbReference>
<evidence type="ECO:0000256" key="9">
    <source>
        <dbReference type="SAM" id="Coils"/>
    </source>
</evidence>
<dbReference type="EMBL" id="JANURM010000004">
    <property type="protein sequence ID" value="MDL0088837.1"/>
    <property type="molecule type" value="Genomic_DNA"/>
</dbReference>
<dbReference type="PROSITE" id="PS50109">
    <property type="entry name" value="HIS_KIN"/>
    <property type="match status" value="1"/>
</dbReference>
<evidence type="ECO:0000256" key="5">
    <source>
        <dbReference type="ARBA" id="ARBA00022741"/>
    </source>
</evidence>
<gene>
    <name evidence="13" type="ORF">NYG85_05560</name>
</gene>
<dbReference type="PROSITE" id="PS50112">
    <property type="entry name" value="PAS"/>
    <property type="match status" value="1"/>
</dbReference>
<dbReference type="Gene3D" id="1.10.287.130">
    <property type="match status" value="1"/>
</dbReference>